<accession>A0A9W6GRP1</accession>
<gene>
    <name evidence="2" type="ORF">LMG27198_08490</name>
</gene>
<dbReference type="AlphaFoldDB" id="A0A9W6GRP1"/>
<evidence type="ECO:0000256" key="1">
    <source>
        <dbReference type="SAM" id="Coils"/>
    </source>
</evidence>
<keyword evidence="1" id="KW-0175">Coiled coil</keyword>
<dbReference type="Proteomes" id="UP001144323">
    <property type="component" value="Unassembled WGS sequence"/>
</dbReference>
<keyword evidence="3" id="KW-1185">Reference proteome</keyword>
<evidence type="ECO:0000313" key="3">
    <source>
        <dbReference type="Proteomes" id="UP001144323"/>
    </source>
</evidence>
<evidence type="ECO:0008006" key="4">
    <source>
        <dbReference type="Google" id="ProtNLM"/>
    </source>
</evidence>
<name>A0A9W6GRP1_9HYPH</name>
<proteinExistence type="predicted"/>
<dbReference type="EMBL" id="BSEC01000001">
    <property type="protein sequence ID" value="GLI91857.1"/>
    <property type="molecule type" value="Genomic_DNA"/>
</dbReference>
<protein>
    <recommendedName>
        <fullName evidence="4">PspA/IM30 family protein</fullName>
    </recommendedName>
</protein>
<organism evidence="2 3">
    <name type="scientific">Methylocystis echinoides</name>
    <dbReference type="NCBI Taxonomy" id="29468"/>
    <lineage>
        <taxon>Bacteria</taxon>
        <taxon>Pseudomonadati</taxon>
        <taxon>Pseudomonadota</taxon>
        <taxon>Alphaproteobacteria</taxon>
        <taxon>Hyphomicrobiales</taxon>
        <taxon>Methylocystaceae</taxon>
        <taxon>Methylocystis</taxon>
    </lineage>
</organism>
<feature type="coiled-coil region" evidence="1">
    <location>
        <begin position="26"/>
        <end position="62"/>
    </location>
</feature>
<sequence>MTEIIAARMKRIFSGTVADIVENIEKGRAESVMREAIREVERAAEETRAEEARATARRLQAARHAQMARDKIADLGDRARVALSHAREDLAKAAVSRQLDLEDQLQALLDAEKEAAAEEAARASDAAALSIRLEEMQDCLAAFVDARRQTAQTTGSSAPGAESTLDRRVADSVAAFERTMKAATGNLPTIISVDADMDDKLAELNTVLREKQIAAKLAALRSDGAAPAI</sequence>
<comment type="caution">
    <text evidence="2">The sequence shown here is derived from an EMBL/GenBank/DDBJ whole genome shotgun (WGS) entry which is preliminary data.</text>
</comment>
<evidence type="ECO:0000313" key="2">
    <source>
        <dbReference type="EMBL" id="GLI91857.1"/>
    </source>
</evidence>
<dbReference type="RefSeq" id="WP_281800719.1">
    <property type="nucleotide sequence ID" value="NZ_BSEC01000001.1"/>
</dbReference>
<reference evidence="2" key="1">
    <citation type="journal article" date="2023" name="Int. J. Syst. Evol. Microbiol.">
        <title>Methylocystis iwaonis sp. nov., a type II methane-oxidizing bacterium from surface soil of a rice paddy field in Japan, and emended description of the genus Methylocystis (ex Whittenbury et al. 1970) Bowman et al. 1993.</title>
        <authorList>
            <person name="Kaise H."/>
            <person name="Sawadogo J.B."/>
            <person name="Alam M.S."/>
            <person name="Ueno C."/>
            <person name="Dianou D."/>
            <person name="Shinjo R."/>
            <person name="Asakawa S."/>
        </authorList>
    </citation>
    <scope>NUCLEOTIDE SEQUENCE</scope>
    <source>
        <strain evidence="2">LMG27198</strain>
    </source>
</reference>